<feature type="compositionally biased region" description="Low complexity" evidence="1">
    <location>
        <begin position="168"/>
        <end position="181"/>
    </location>
</feature>
<comment type="caution">
    <text evidence="2">The sequence shown here is derived from an EMBL/GenBank/DDBJ whole genome shotgun (WGS) entry which is preliminary data.</text>
</comment>
<accession>A0A645AR22</accession>
<dbReference type="AlphaFoldDB" id="A0A645AR22"/>
<name>A0A645AR22_9ZZZZ</name>
<protein>
    <submittedName>
        <fullName evidence="2">Uncharacterized protein</fullName>
    </submittedName>
</protein>
<dbReference type="EMBL" id="VSSQ01015304">
    <property type="protein sequence ID" value="MPM55507.1"/>
    <property type="molecule type" value="Genomic_DNA"/>
</dbReference>
<reference evidence="2" key="1">
    <citation type="submission" date="2019-08" db="EMBL/GenBank/DDBJ databases">
        <authorList>
            <person name="Kucharzyk K."/>
            <person name="Murdoch R.W."/>
            <person name="Higgins S."/>
            <person name="Loffler F."/>
        </authorList>
    </citation>
    <scope>NUCLEOTIDE SEQUENCE</scope>
</reference>
<evidence type="ECO:0000256" key="1">
    <source>
        <dbReference type="SAM" id="MobiDB-lite"/>
    </source>
</evidence>
<sequence length="187" mass="19743">MLQQMVEQQRRLPPVQALLRALGNPVQQAQGGCLFHVVLRPEWADVTGGIAKDAQDDGHGLTAGHRVLRAEGAVAVALHQSLSIGQVDVGQRPVTGAYIGEQRAVGAAFQLVGVVLGEHRQLAELTAGQGVAWVIFSVAVAADNAHAAQHAHRLGNRAVGHIAERRGSGQQKGAKDAQAQSRRQQHG</sequence>
<feature type="region of interest" description="Disordered" evidence="1">
    <location>
        <begin position="165"/>
        <end position="187"/>
    </location>
</feature>
<evidence type="ECO:0000313" key="2">
    <source>
        <dbReference type="EMBL" id="MPM55507.1"/>
    </source>
</evidence>
<gene>
    <name evidence="2" type="ORF">SDC9_102304</name>
</gene>
<proteinExistence type="predicted"/>
<organism evidence="2">
    <name type="scientific">bioreactor metagenome</name>
    <dbReference type="NCBI Taxonomy" id="1076179"/>
    <lineage>
        <taxon>unclassified sequences</taxon>
        <taxon>metagenomes</taxon>
        <taxon>ecological metagenomes</taxon>
    </lineage>
</organism>